<keyword evidence="3" id="KW-1185">Reference proteome</keyword>
<evidence type="ECO:0000313" key="3">
    <source>
        <dbReference type="Proteomes" id="UP000015480"/>
    </source>
</evidence>
<dbReference type="STRING" id="1367847.JCM7686_1344"/>
<gene>
    <name evidence="2" type="ORF">JCM7686_1344</name>
</gene>
<dbReference type="AlphaFoldDB" id="S5XYB8"/>
<feature type="chain" id="PRO_5004534597" evidence="1">
    <location>
        <begin position="22"/>
        <end position="131"/>
    </location>
</feature>
<organism evidence="2 3">
    <name type="scientific">Paracoccus aminophilus JCM 7686</name>
    <dbReference type="NCBI Taxonomy" id="1367847"/>
    <lineage>
        <taxon>Bacteria</taxon>
        <taxon>Pseudomonadati</taxon>
        <taxon>Pseudomonadota</taxon>
        <taxon>Alphaproteobacteria</taxon>
        <taxon>Rhodobacterales</taxon>
        <taxon>Paracoccaceae</taxon>
        <taxon>Paracoccus</taxon>
    </lineage>
</organism>
<keyword evidence="1" id="KW-0732">Signal</keyword>
<dbReference type="KEGG" id="pami:JCM7686_1344"/>
<protein>
    <submittedName>
        <fullName evidence="2">Uncharacterized protein</fullName>
    </submittedName>
</protein>
<accession>S5XYB8</accession>
<dbReference type="PATRIC" id="fig|1367847.3.peg.1314"/>
<dbReference type="EMBL" id="CP006650">
    <property type="protein sequence ID" value="AGT08445.1"/>
    <property type="molecule type" value="Genomic_DNA"/>
</dbReference>
<sequence>MKALTLPISLTAILLSAGLAAAESWSCKLDELCSGTECKVLPAHEGFALSLDRTAGKGLLTAKNSPDQPLQLVGSDADHTNWFSQGTTRKEGYSGDTFVTLNQNGAFAISFHALTHGKMTSAVFTGGCAKS</sequence>
<proteinExistence type="predicted"/>
<dbReference type="RefSeq" id="WP_020950083.1">
    <property type="nucleotide sequence ID" value="NC_022041.1"/>
</dbReference>
<feature type="signal peptide" evidence="1">
    <location>
        <begin position="1"/>
        <end position="21"/>
    </location>
</feature>
<name>S5XYB8_PARAH</name>
<evidence type="ECO:0000256" key="1">
    <source>
        <dbReference type="SAM" id="SignalP"/>
    </source>
</evidence>
<dbReference type="HOGENOM" id="CLU_1925539_0_0_5"/>
<reference evidence="2 3" key="1">
    <citation type="journal article" date="2014" name="BMC Genomics">
        <title>Architecture and functions of a multipartite genome of the methylotrophic bacterium Paracoccus aminophilus JCM 7686, containing primary and secondary chromids.</title>
        <authorList>
            <person name="Dziewit L."/>
            <person name="Czarnecki J."/>
            <person name="Wibberg D."/>
            <person name="Radlinska M."/>
            <person name="Mrozek P."/>
            <person name="Szymczak M."/>
            <person name="Schluter A."/>
            <person name="Puhler A."/>
            <person name="Bartosik D."/>
        </authorList>
    </citation>
    <scope>NUCLEOTIDE SEQUENCE [LARGE SCALE GENOMIC DNA]</scope>
    <source>
        <strain evidence="2">JCM 7686</strain>
    </source>
</reference>
<dbReference type="Proteomes" id="UP000015480">
    <property type="component" value="Chromosome"/>
</dbReference>
<evidence type="ECO:0000313" key="2">
    <source>
        <dbReference type="EMBL" id="AGT08445.1"/>
    </source>
</evidence>